<dbReference type="Pfam" id="PF01636">
    <property type="entry name" value="APH"/>
    <property type="match status" value="1"/>
</dbReference>
<dbReference type="InterPro" id="IPR002575">
    <property type="entry name" value="Aminoglycoside_PTrfase"/>
</dbReference>
<evidence type="ECO:0000313" key="3">
    <source>
        <dbReference type="EMBL" id="QFF97709.1"/>
    </source>
</evidence>
<organism evidence="3 4">
    <name type="scientific">Psychrobacillus glaciei</name>
    <dbReference type="NCBI Taxonomy" id="2283160"/>
    <lineage>
        <taxon>Bacteria</taxon>
        <taxon>Bacillati</taxon>
        <taxon>Bacillota</taxon>
        <taxon>Bacilli</taxon>
        <taxon>Bacillales</taxon>
        <taxon>Bacillaceae</taxon>
        <taxon>Psychrobacillus</taxon>
    </lineage>
</organism>
<sequence>MMELSTMKAGFSSLEVAESLLQHWKHDEGTLIFWRASSNFVCAFERKGIRFFLRFSFEDENTLEQIKEELDFMEYLKKNNFPCVSPILSLNNNFIETVKTSDGGYFGVVFSAASGTHLDEEEDLLDSQLEQWGRSLATLHNLSMNYEIKNKKRKSWQDTLLFIKNVLNHHPLEDEAKKEYHTISHWLHSLLVSKNTYGLIHYDFQLDNLFYDAKDVTFEIIDFDDSMYHWFAQDVVTALTDELESEQPASKKRINAFLKGYRTKKELSEEDIDLFPMFLRFSKLYQFARLLRSMESSTGEDDPAWLGNLRGKLISKVDEIRKYFRE</sequence>
<dbReference type="PANTHER" id="PTHR21064">
    <property type="entry name" value="AMINOGLYCOSIDE PHOSPHOTRANSFERASE DOMAIN-CONTAINING PROTEIN-RELATED"/>
    <property type="match status" value="1"/>
</dbReference>
<dbReference type="KEGG" id="psyo:PB01_02185"/>
<evidence type="ECO:0000259" key="2">
    <source>
        <dbReference type="Pfam" id="PF01636"/>
    </source>
</evidence>
<keyword evidence="4" id="KW-1185">Reference proteome</keyword>
<dbReference type="OrthoDB" id="4030632at2"/>
<accession>A0A5J6SJB6</accession>
<dbReference type="GO" id="GO:0019202">
    <property type="term" value="F:amino acid kinase activity"/>
    <property type="evidence" value="ECO:0007669"/>
    <property type="project" value="TreeGrafter"/>
</dbReference>
<gene>
    <name evidence="3" type="ORF">PB01_02185</name>
</gene>
<name>A0A5J6SJB6_9BACI</name>
<dbReference type="EMBL" id="CP031223">
    <property type="protein sequence ID" value="QFF97709.1"/>
    <property type="molecule type" value="Genomic_DNA"/>
</dbReference>
<dbReference type="Gene3D" id="3.90.1200.10">
    <property type="match status" value="1"/>
</dbReference>
<reference evidence="3 4" key="1">
    <citation type="submission" date="2018-07" db="EMBL/GenBank/DDBJ databases">
        <title>Complete genome sequence of Psychrobacillus sp. PB01, isolated from iceberg, and comparative genome analysis of Psychrobacillus strains.</title>
        <authorList>
            <person name="Lee P.C."/>
        </authorList>
    </citation>
    <scope>NUCLEOTIDE SEQUENCE [LARGE SCALE GENOMIC DNA]</scope>
    <source>
        <strain evidence="3 4">PB01</strain>
    </source>
</reference>
<dbReference type="Gene3D" id="3.30.200.20">
    <property type="entry name" value="Phosphorylase Kinase, domain 1"/>
    <property type="match status" value="1"/>
</dbReference>
<dbReference type="RefSeq" id="WP_151698654.1">
    <property type="nucleotide sequence ID" value="NZ_CP031223.1"/>
</dbReference>
<dbReference type="SUPFAM" id="SSF56112">
    <property type="entry name" value="Protein kinase-like (PK-like)"/>
    <property type="match status" value="1"/>
</dbReference>
<dbReference type="Proteomes" id="UP000325517">
    <property type="component" value="Chromosome"/>
</dbReference>
<dbReference type="PANTHER" id="PTHR21064:SF6">
    <property type="entry name" value="AMINOGLYCOSIDE PHOSPHOTRANSFERASE DOMAIN-CONTAINING PROTEIN"/>
    <property type="match status" value="1"/>
</dbReference>
<keyword evidence="3" id="KW-0808">Transferase</keyword>
<proteinExistence type="inferred from homology"/>
<comment type="similarity">
    <text evidence="1">Belongs to the pseudomonas-type ThrB family.</text>
</comment>
<dbReference type="InterPro" id="IPR011009">
    <property type="entry name" value="Kinase-like_dom_sf"/>
</dbReference>
<dbReference type="InterPro" id="IPR050249">
    <property type="entry name" value="Pseudomonas-type_ThrB"/>
</dbReference>
<dbReference type="AlphaFoldDB" id="A0A5J6SJB6"/>
<protein>
    <submittedName>
        <fullName evidence="3">Aminoglycoside phosphotransferase</fullName>
    </submittedName>
</protein>
<evidence type="ECO:0000313" key="4">
    <source>
        <dbReference type="Proteomes" id="UP000325517"/>
    </source>
</evidence>
<feature type="domain" description="Aminoglycoside phosphotransferase" evidence="2">
    <location>
        <begin position="46"/>
        <end position="249"/>
    </location>
</feature>
<evidence type="ECO:0000256" key="1">
    <source>
        <dbReference type="ARBA" id="ARBA00038240"/>
    </source>
</evidence>